<protein>
    <submittedName>
        <fullName evidence="2">Uncharacterized protein</fullName>
    </submittedName>
</protein>
<evidence type="ECO:0000256" key="1">
    <source>
        <dbReference type="SAM" id="MobiDB-lite"/>
    </source>
</evidence>
<feature type="region of interest" description="Disordered" evidence="1">
    <location>
        <begin position="1"/>
        <end position="49"/>
    </location>
</feature>
<evidence type="ECO:0000313" key="3">
    <source>
        <dbReference type="Proteomes" id="UP001501705"/>
    </source>
</evidence>
<dbReference type="Proteomes" id="UP001501705">
    <property type="component" value="Unassembled WGS sequence"/>
</dbReference>
<accession>A0ABP4N851</accession>
<feature type="compositionally biased region" description="Basic and acidic residues" evidence="1">
    <location>
        <begin position="1"/>
        <end position="14"/>
    </location>
</feature>
<organism evidence="2 3">
    <name type="scientific">Kribbella hippodromi</name>
    <dbReference type="NCBI Taxonomy" id="434347"/>
    <lineage>
        <taxon>Bacteria</taxon>
        <taxon>Bacillati</taxon>
        <taxon>Actinomycetota</taxon>
        <taxon>Actinomycetes</taxon>
        <taxon>Propionibacteriales</taxon>
        <taxon>Kribbellaceae</taxon>
        <taxon>Kribbella</taxon>
    </lineage>
</organism>
<dbReference type="EMBL" id="BAAAPH010000003">
    <property type="protein sequence ID" value="GAA1556272.1"/>
    <property type="molecule type" value="Genomic_DNA"/>
</dbReference>
<gene>
    <name evidence="2" type="ORF">GCM10009804_11380</name>
</gene>
<evidence type="ECO:0000313" key="2">
    <source>
        <dbReference type="EMBL" id="GAA1556272.1"/>
    </source>
</evidence>
<keyword evidence="3" id="KW-1185">Reference proteome</keyword>
<comment type="caution">
    <text evidence="2">The sequence shown here is derived from an EMBL/GenBank/DDBJ whole genome shotgun (WGS) entry which is preliminary data.</text>
</comment>
<reference evidence="3" key="1">
    <citation type="journal article" date="2019" name="Int. J. Syst. Evol. Microbiol.">
        <title>The Global Catalogue of Microorganisms (GCM) 10K type strain sequencing project: providing services to taxonomists for standard genome sequencing and annotation.</title>
        <authorList>
            <consortium name="The Broad Institute Genomics Platform"/>
            <consortium name="The Broad Institute Genome Sequencing Center for Infectious Disease"/>
            <person name="Wu L."/>
            <person name="Ma J."/>
        </authorList>
    </citation>
    <scope>NUCLEOTIDE SEQUENCE [LARGE SCALE GENOMIC DNA]</scope>
    <source>
        <strain evidence="3">JCM 15572</strain>
    </source>
</reference>
<sequence length="49" mass="5525">MRRDPTLNDGRHETGPTTSDQHRGVNGKHGLRGGAAEDDPQYREQFFSE</sequence>
<name>A0ABP4N851_9ACTN</name>
<proteinExistence type="predicted"/>